<evidence type="ECO:0000256" key="1">
    <source>
        <dbReference type="SAM" id="MobiDB-lite"/>
    </source>
</evidence>
<accession>A0A6A3Y7S9</accession>
<evidence type="ECO:0000313" key="2">
    <source>
        <dbReference type="EMBL" id="KAE9213652.1"/>
    </source>
</evidence>
<organism evidence="2 3">
    <name type="scientific">Phytophthora fragariae</name>
    <dbReference type="NCBI Taxonomy" id="53985"/>
    <lineage>
        <taxon>Eukaryota</taxon>
        <taxon>Sar</taxon>
        <taxon>Stramenopiles</taxon>
        <taxon>Oomycota</taxon>
        <taxon>Peronosporomycetes</taxon>
        <taxon>Peronosporales</taxon>
        <taxon>Peronosporaceae</taxon>
        <taxon>Phytophthora</taxon>
    </lineage>
</organism>
<sequence length="229" mass="24559">MDVCDGVKESPVGRVDEPEGVAVLGESVACPEASEFVEEKTDDEKKESIARVEKVITVNETVAEELKESAVASVPKPVDESGLKTVPNEGDEVGLSGETVKDERGGTVEPLPLKRLFSDDELGAMEKDTSTVPKPLKTHSTSVIVERFGLPPEDVEKIKKNVLPDNGMNAKDAEAVAYSNIGVPASDGTVENSAKKDREDGEEPTVETSPLVIRALGREAVYEWLKKTG</sequence>
<reference evidence="2 3" key="1">
    <citation type="submission" date="2018-08" db="EMBL/GenBank/DDBJ databases">
        <title>Genomic investigation of the strawberry pathogen Phytophthora fragariae indicates pathogenicity is determined by transcriptional variation in three key races.</title>
        <authorList>
            <person name="Adams T.M."/>
            <person name="Armitage A.D."/>
            <person name="Sobczyk M.K."/>
            <person name="Bates H.J."/>
            <person name="Dunwell J.M."/>
            <person name="Nellist C.F."/>
            <person name="Harrison R.J."/>
        </authorList>
    </citation>
    <scope>NUCLEOTIDE SEQUENCE [LARGE SCALE GENOMIC DNA]</scope>
    <source>
        <strain evidence="2 3">BC-1</strain>
    </source>
</reference>
<dbReference type="AlphaFoldDB" id="A0A6A3Y7S9"/>
<protein>
    <submittedName>
        <fullName evidence="2">Uncharacterized protein</fullName>
    </submittedName>
</protein>
<feature type="region of interest" description="Disordered" evidence="1">
    <location>
        <begin position="70"/>
        <end position="111"/>
    </location>
</feature>
<proteinExistence type="predicted"/>
<name>A0A6A3Y7S9_9STRA</name>
<comment type="caution">
    <text evidence="2">The sequence shown here is derived from an EMBL/GenBank/DDBJ whole genome shotgun (WGS) entry which is preliminary data.</text>
</comment>
<gene>
    <name evidence="2" type="ORF">PF002_g17895</name>
</gene>
<feature type="region of interest" description="Disordered" evidence="1">
    <location>
        <begin position="181"/>
        <end position="209"/>
    </location>
</feature>
<dbReference type="EMBL" id="QXGD01001140">
    <property type="protein sequence ID" value="KAE9213652.1"/>
    <property type="molecule type" value="Genomic_DNA"/>
</dbReference>
<dbReference type="Proteomes" id="UP000440367">
    <property type="component" value="Unassembled WGS sequence"/>
</dbReference>
<evidence type="ECO:0000313" key="3">
    <source>
        <dbReference type="Proteomes" id="UP000440367"/>
    </source>
</evidence>